<reference evidence="1" key="1">
    <citation type="journal article" date="2014" name="Front. Microbiol.">
        <title>High frequency of phylogenetically diverse reductive dehalogenase-homologous genes in deep subseafloor sedimentary metagenomes.</title>
        <authorList>
            <person name="Kawai M."/>
            <person name="Futagami T."/>
            <person name="Toyoda A."/>
            <person name="Takaki Y."/>
            <person name="Nishi S."/>
            <person name="Hori S."/>
            <person name="Arai W."/>
            <person name="Tsubouchi T."/>
            <person name="Morono Y."/>
            <person name="Uchiyama I."/>
            <person name="Ito T."/>
            <person name="Fujiyama A."/>
            <person name="Inagaki F."/>
            <person name="Takami H."/>
        </authorList>
    </citation>
    <scope>NUCLEOTIDE SEQUENCE</scope>
    <source>
        <strain evidence="1">Expedition CK06-06</strain>
    </source>
</reference>
<sequence length="105" mass="11267">MKVRAIENTDAGAANAVDGAQVIEVKENGEAWAAGITAINMVDNMWTVALSTREAGDVVLGDNDIKATVDGNGTYNVQWADAKVDAANLRLNDVQVGFRIFWEVE</sequence>
<dbReference type="EMBL" id="BART01002001">
    <property type="protein sequence ID" value="GAG74364.1"/>
    <property type="molecule type" value="Genomic_DNA"/>
</dbReference>
<proteinExistence type="predicted"/>
<protein>
    <submittedName>
        <fullName evidence="1">Uncharacterized protein</fullName>
    </submittedName>
</protein>
<comment type="caution">
    <text evidence="1">The sequence shown here is derived from an EMBL/GenBank/DDBJ whole genome shotgun (WGS) entry which is preliminary data.</text>
</comment>
<accession>X0ZXU0</accession>
<gene>
    <name evidence="1" type="ORF">S01H4_06476</name>
</gene>
<name>X0ZXU0_9ZZZZ</name>
<organism evidence="1">
    <name type="scientific">marine sediment metagenome</name>
    <dbReference type="NCBI Taxonomy" id="412755"/>
    <lineage>
        <taxon>unclassified sequences</taxon>
        <taxon>metagenomes</taxon>
        <taxon>ecological metagenomes</taxon>
    </lineage>
</organism>
<evidence type="ECO:0000313" key="1">
    <source>
        <dbReference type="EMBL" id="GAG74364.1"/>
    </source>
</evidence>
<dbReference type="AlphaFoldDB" id="X0ZXU0"/>